<feature type="domain" description="DUF3696" evidence="1">
    <location>
        <begin position="7"/>
        <end position="44"/>
    </location>
</feature>
<dbReference type="Proteomes" id="UP001525890">
    <property type="component" value="Unassembled WGS sequence"/>
</dbReference>
<evidence type="ECO:0000259" key="1">
    <source>
        <dbReference type="Pfam" id="PF12476"/>
    </source>
</evidence>
<comment type="caution">
    <text evidence="2">The sequence shown here is derived from an EMBL/GenBank/DDBJ whole genome shotgun (WGS) entry which is preliminary data.</text>
</comment>
<name>A0ABT2MWD6_9CYAN</name>
<proteinExistence type="predicted"/>
<dbReference type="InterPro" id="IPR022532">
    <property type="entry name" value="DUF3696"/>
</dbReference>
<protein>
    <submittedName>
        <fullName evidence="2">DUF3696 domain-containing protein</fullName>
    </submittedName>
</protein>
<keyword evidence="3" id="KW-1185">Reference proteome</keyword>
<sequence>MCNFWTRTKQGVTEVISPHIDRTGRIDQWPDGFFNEWENSLYALLELAGE</sequence>
<evidence type="ECO:0000313" key="3">
    <source>
        <dbReference type="Proteomes" id="UP001525890"/>
    </source>
</evidence>
<organism evidence="2 3">
    <name type="scientific">Laspinema palackyanum D2a</name>
    <dbReference type="NCBI Taxonomy" id="2953684"/>
    <lineage>
        <taxon>Bacteria</taxon>
        <taxon>Bacillati</taxon>
        <taxon>Cyanobacteriota</taxon>
        <taxon>Cyanophyceae</taxon>
        <taxon>Oscillatoriophycideae</taxon>
        <taxon>Oscillatoriales</taxon>
        <taxon>Laspinemataceae</taxon>
        <taxon>Laspinema</taxon>
        <taxon>Laspinema palackyanum</taxon>
    </lineage>
</organism>
<dbReference type="EMBL" id="JAMXFF010000042">
    <property type="protein sequence ID" value="MCT7969074.1"/>
    <property type="molecule type" value="Genomic_DNA"/>
</dbReference>
<gene>
    <name evidence="2" type="ORF">NG799_22430</name>
</gene>
<dbReference type="RefSeq" id="WP_368008549.1">
    <property type="nucleotide sequence ID" value="NZ_JAMXFF010000042.1"/>
</dbReference>
<accession>A0ABT2MWD6</accession>
<dbReference type="Pfam" id="PF12476">
    <property type="entry name" value="DUF3696"/>
    <property type="match status" value="1"/>
</dbReference>
<reference evidence="2 3" key="1">
    <citation type="journal article" date="2022" name="Front. Microbiol.">
        <title>High genomic differentiation and limited gene flow indicate recent cryptic speciation within the genus Laspinema (cyanobacteria).</title>
        <authorList>
            <person name="Stanojkovic A."/>
            <person name="Skoupy S."/>
            <person name="Skaloud P."/>
            <person name="Dvorak P."/>
        </authorList>
    </citation>
    <scope>NUCLEOTIDE SEQUENCE [LARGE SCALE GENOMIC DNA]</scope>
    <source>
        <strain evidence="2 3">D2a</strain>
    </source>
</reference>
<evidence type="ECO:0000313" key="2">
    <source>
        <dbReference type="EMBL" id="MCT7969074.1"/>
    </source>
</evidence>